<comment type="caution">
    <text evidence="2">The sequence shown here is derived from an EMBL/GenBank/DDBJ whole genome shotgun (WGS) entry which is preliminary data.</text>
</comment>
<evidence type="ECO:0000313" key="2">
    <source>
        <dbReference type="EMBL" id="TFF39147.1"/>
    </source>
</evidence>
<dbReference type="EMBL" id="SOZE01000004">
    <property type="protein sequence ID" value="TFF39147.1"/>
    <property type="molecule type" value="Genomic_DNA"/>
</dbReference>
<dbReference type="OrthoDB" id="1493187at2"/>
<sequence length="325" mass="35922">MNRLNKYILLFALAFALQQARAQQTVQFSQYMFNGLVVNPAYAGYKEDWTLNLASRLQWAGIDGAPRTNTISVDGVLDPDSKNAALGFLVTNDRLGPENNTSFYGNYAYRLRLDDEDTKRLSFGFGAGLVQYRIDGSKFSPIDPTDGGIIGNENTLIADFRLGVYYTTPSFYVGASALNLFSKPISGANTLVIDPVPHVYLTAGTVIALSNTIDIKPSAMLKGDLKSPAGLDLTTYLLFDKKLWLGASYNTGVNINNKYNQYKGVDKNNTITAIAQFNINGFLRFGYSYDFSTSALATYQSGTHEVSLSISFRRKQPRVISPRFF</sequence>
<proteinExistence type="predicted"/>
<evidence type="ECO:0000256" key="1">
    <source>
        <dbReference type="SAM" id="SignalP"/>
    </source>
</evidence>
<dbReference type="Pfam" id="PF11751">
    <property type="entry name" value="PorP_SprF"/>
    <property type="match status" value="1"/>
</dbReference>
<accession>A0A4Y8SKS9</accession>
<organism evidence="2 3">
    <name type="scientific">Mucilaginibacter psychrotolerans</name>
    <dbReference type="NCBI Taxonomy" id="1524096"/>
    <lineage>
        <taxon>Bacteria</taxon>
        <taxon>Pseudomonadati</taxon>
        <taxon>Bacteroidota</taxon>
        <taxon>Sphingobacteriia</taxon>
        <taxon>Sphingobacteriales</taxon>
        <taxon>Sphingobacteriaceae</taxon>
        <taxon>Mucilaginibacter</taxon>
    </lineage>
</organism>
<dbReference type="Proteomes" id="UP000297540">
    <property type="component" value="Unassembled WGS sequence"/>
</dbReference>
<gene>
    <name evidence="2" type="ORF">E2R66_05870</name>
</gene>
<dbReference type="InterPro" id="IPR019861">
    <property type="entry name" value="PorP/SprF_Bacteroidetes"/>
</dbReference>
<dbReference type="AlphaFoldDB" id="A0A4Y8SKS9"/>
<keyword evidence="3" id="KW-1185">Reference proteome</keyword>
<keyword evidence="1" id="KW-0732">Signal</keyword>
<dbReference type="NCBIfam" id="TIGR03519">
    <property type="entry name" value="T9SS_PorP_fam"/>
    <property type="match status" value="1"/>
</dbReference>
<feature type="chain" id="PRO_5021431064" evidence="1">
    <location>
        <begin position="23"/>
        <end position="325"/>
    </location>
</feature>
<evidence type="ECO:0000313" key="3">
    <source>
        <dbReference type="Proteomes" id="UP000297540"/>
    </source>
</evidence>
<protein>
    <submittedName>
        <fullName evidence="2">Type IX secretion system membrane protein PorP/SprF</fullName>
    </submittedName>
</protein>
<dbReference type="RefSeq" id="WP_133227904.1">
    <property type="nucleotide sequence ID" value="NZ_SOZE01000004.1"/>
</dbReference>
<reference evidence="2 3" key="1">
    <citation type="journal article" date="2017" name="Int. J. Syst. Evol. Microbiol.">
        <title>Mucilaginibacterpsychrotolerans sp. nov., isolated from peatlands.</title>
        <authorList>
            <person name="Deng Y."/>
            <person name="Shen L."/>
            <person name="Xu B."/>
            <person name="Liu Y."/>
            <person name="Gu Z."/>
            <person name="Liu H."/>
            <person name="Zhou Y."/>
        </authorList>
    </citation>
    <scope>NUCLEOTIDE SEQUENCE [LARGE SCALE GENOMIC DNA]</scope>
    <source>
        <strain evidence="2 3">NH7-4</strain>
    </source>
</reference>
<feature type="signal peptide" evidence="1">
    <location>
        <begin position="1"/>
        <end position="22"/>
    </location>
</feature>
<name>A0A4Y8SKS9_9SPHI</name>